<dbReference type="AlphaFoldDB" id="A0A6B0SQQ1"/>
<protein>
    <submittedName>
        <fullName evidence="2">MaoC family dehydratase</fullName>
    </submittedName>
</protein>
<dbReference type="InterPro" id="IPR052342">
    <property type="entry name" value="MCH/BMMD"/>
</dbReference>
<dbReference type="EMBL" id="WUUU01000165">
    <property type="protein sequence ID" value="MXR21893.1"/>
    <property type="molecule type" value="Genomic_DNA"/>
</dbReference>
<feature type="domain" description="MaoC-like" evidence="1">
    <location>
        <begin position="10"/>
        <end position="122"/>
    </location>
</feature>
<evidence type="ECO:0000259" key="1">
    <source>
        <dbReference type="Pfam" id="PF01575"/>
    </source>
</evidence>
<dbReference type="InterPro" id="IPR029069">
    <property type="entry name" value="HotDog_dom_sf"/>
</dbReference>
<reference evidence="2 3" key="1">
    <citation type="submission" date="2019-12" db="EMBL/GenBank/DDBJ databases">
        <title>Isolation and characterization of three novel carbon monoxide-oxidizing members of Halobacteria from salione crusts and soils.</title>
        <authorList>
            <person name="Myers M.R."/>
            <person name="King G.M."/>
        </authorList>
    </citation>
    <scope>NUCLEOTIDE SEQUENCE [LARGE SCALE GENOMIC DNA]</scope>
    <source>
        <strain evidence="2 3">PCN9</strain>
    </source>
</reference>
<dbReference type="SUPFAM" id="SSF54637">
    <property type="entry name" value="Thioesterase/thiol ester dehydrase-isomerase"/>
    <property type="match status" value="1"/>
</dbReference>
<dbReference type="PANTHER" id="PTHR43664:SF1">
    <property type="entry name" value="BETA-METHYLMALYL-COA DEHYDRATASE"/>
    <property type="match status" value="1"/>
</dbReference>
<gene>
    <name evidence="2" type="ORF">GRX66_15250</name>
</gene>
<organism evidence="2 3">
    <name type="scientific">Halobacterium bonnevillei</name>
    <dbReference type="NCBI Taxonomy" id="2692200"/>
    <lineage>
        <taxon>Archaea</taxon>
        <taxon>Methanobacteriati</taxon>
        <taxon>Methanobacteriota</taxon>
        <taxon>Stenosarchaea group</taxon>
        <taxon>Halobacteria</taxon>
        <taxon>Halobacteriales</taxon>
        <taxon>Halobacteriaceae</taxon>
        <taxon>Halobacterium</taxon>
    </lineage>
</organism>
<dbReference type="Gene3D" id="3.10.129.10">
    <property type="entry name" value="Hotdog Thioesterase"/>
    <property type="match status" value="1"/>
</dbReference>
<dbReference type="CDD" id="cd03451">
    <property type="entry name" value="FkbR2"/>
    <property type="match status" value="1"/>
</dbReference>
<dbReference type="OrthoDB" id="296044at2157"/>
<evidence type="ECO:0000313" key="3">
    <source>
        <dbReference type="Proteomes" id="UP000471521"/>
    </source>
</evidence>
<dbReference type="PANTHER" id="PTHR43664">
    <property type="entry name" value="MONOAMINE OXIDASE-RELATED"/>
    <property type="match status" value="1"/>
</dbReference>
<dbReference type="InterPro" id="IPR002539">
    <property type="entry name" value="MaoC-like_dom"/>
</dbReference>
<dbReference type="RefSeq" id="WP_159527319.1">
    <property type="nucleotide sequence ID" value="NZ_WUUU01000165.1"/>
</dbReference>
<proteinExistence type="predicted"/>
<dbReference type="Pfam" id="PF01575">
    <property type="entry name" value="MaoC_dehydratas"/>
    <property type="match status" value="1"/>
</dbReference>
<sequence>MTGRYYEEFAVGETIEHDKRRTVSESDNQDFCDMTMNQQPLHLDAEFAADTQFGERIVNGLYTMSLAVGITIPETTDGTIVANLSYDDVEHPAPVFHGDTIRVQSTVTDKRETSDGERGVVTFHVEAFAVNRDEEPLVCEFERTVLSLKREHAGE</sequence>
<evidence type="ECO:0000313" key="2">
    <source>
        <dbReference type="EMBL" id="MXR21893.1"/>
    </source>
</evidence>
<comment type="caution">
    <text evidence="2">The sequence shown here is derived from an EMBL/GenBank/DDBJ whole genome shotgun (WGS) entry which is preliminary data.</text>
</comment>
<accession>A0A6B0SQQ1</accession>
<keyword evidence="3" id="KW-1185">Reference proteome</keyword>
<dbReference type="Proteomes" id="UP000471521">
    <property type="component" value="Unassembled WGS sequence"/>
</dbReference>
<name>A0A6B0SQQ1_9EURY</name>